<dbReference type="Gene3D" id="3.40.50.720">
    <property type="entry name" value="NAD(P)-binding Rossmann-like Domain"/>
    <property type="match status" value="1"/>
</dbReference>
<dbReference type="PRINTS" id="PR01713">
    <property type="entry name" value="NUCEPIMERASE"/>
</dbReference>
<dbReference type="EMBL" id="CP000698">
    <property type="protein sequence ID" value="ABQ27347.1"/>
    <property type="molecule type" value="Genomic_DNA"/>
</dbReference>
<keyword evidence="4" id="KW-1185">Reference proteome</keyword>
<evidence type="ECO:0000259" key="1">
    <source>
        <dbReference type="Pfam" id="PF01370"/>
    </source>
</evidence>
<gene>
    <name evidence="3" type="ordered locus">Gura_3186</name>
</gene>
<dbReference type="SUPFAM" id="SSF51735">
    <property type="entry name" value="NAD(P)-binding Rossmann-fold domains"/>
    <property type="match status" value="1"/>
</dbReference>
<reference evidence="3 4" key="1">
    <citation type="submission" date="2007-05" db="EMBL/GenBank/DDBJ databases">
        <title>Complete sequence of Geobacter uraniireducens Rf4.</title>
        <authorList>
            <consortium name="US DOE Joint Genome Institute"/>
            <person name="Copeland A."/>
            <person name="Lucas S."/>
            <person name="Lapidus A."/>
            <person name="Barry K."/>
            <person name="Detter J.C."/>
            <person name="Glavina del Rio T."/>
            <person name="Hammon N."/>
            <person name="Israni S."/>
            <person name="Dalin E."/>
            <person name="Tice H."/>
            <person name="Pitluck S."/>
            <person name="Chertkov O."/>
            <person name="Brettin T."/>
            <person name="Bruce D."/>
            <person name="Han C."/>
            <person name="Schmutz J."/>
            <person name="Larimer F."/>
            <person name="Land M."/>
            <person name="Hauser L."/>
            <person name="Kyrpides N."/>
            <person name="Mikhailova N."/>
            <person name="Shelobolina E."/>
            <person name="Aklujkar M."/>
            <person name="Lovley D."/>
            <person name="Richardson P."/>
        </authorList>
    </citation>
    <scope>NUCLEOTIDE SEQUENCE [LARGE SCALE GENOMIC DNA]</scope>
    <source>
        <strain evidence="3 4">Rf4</strain>
    </source>
</reference>
<evidence type="ECO:0000259" key="2">
    <source>
        <dbReference type="Pfam" id="PF16363"/>
    </source>
</evidence>
<dbReference type="OrthoDB" id="9802815at2"/>
<proteinExistence type="predicted"/>
<dbReference type="HOGENOM" id="CLU_007383_1_7_7"/>
<dbReference type="KEGG" id="gur:Gura_3186"/>
<organism evidence="3 4">
    <name type="scientific">Geotalea uraniireducens (strain Rf4)</name>
    <name type="common">Geobacter uraniireducens</name>
    <dbReference type="NCBI Taxonomy" id="351605"/>
    <lineage>
        <taxon>Bacteria</taxon>
        <taxon>Pseudomonadati</taxon>
        <taxon>Thermodesulfobacteriota</taxon>
        <taxon>Desulfuromonadia</taxon>
        <taxon>Geobacterales</taxon>
        <taxon>Geobacteraceae</taxon>
        <taxon>Geotalea</taxon>
    </lineage>
</organism>
<dbReference type="InterPro" id="IPR016040">
    <property type="entry name" value="NAD(P)-bd_dom"/>
</dbReference>
<accession>A5G6C9</accession>
<dbReference type="PANTHER" id="PTHR43245">
    <property type="entry name" value="BIFUNCTIONAL POLYMYXIN RESISTANCE PROTEIN ARNA"/>
    <property type="match status" value="1"/>
</dbReference>
<protein>
    <submittedName>
        <fullName evidence="3">NAD-dependent epimerase/dehydratase</fullName>
    </submittedName>
</protein>
<evidence type="ECO:0000313" key="4">
    <source>
        <dbReference type="Proteomes" id="UP000006695"/>
    </source>
</evidence>
<dbReference type="InterPro" id="IPR050177">
    <property type="entry name" value="Lipid_A_modif_metabolic_enz"/>
</dbReference>
<dbReference type="Pfam" id="PF16363">
    <property type="entry name" value="GDP_Man_Dehyd"/>
    <property type="match status" value="1"/>
</dbReference>
<dbReference type="Proteomes" id="UP000006695">
    <property type="component" value="Chromosome"/>
</dbReference>
<dbReference type="PANTHER" id="PTHR43245:SF13">
    <property type="entry name" value="UDP-D-APIOSE_UDP-D-XYLOSE SYNTHASE 2"/>
    <property type="match status" value="1"/>
</dbReference>
<feature type="domain" description="NAD-dependent epimerase/dehydratase" evidence="1">
    <location>
        <begin position="3"/>
        <end position="134"/>
    </location>
</feature>
<dbReference type="InterPro" id="IPR001509">
    <property type="entry name" value="Epimerase_deHydtase"/>
</dbReference>
<dbReference type="Pfam" id="PF01370">
    <property type="entry name" value="Epimerase"/>
    <property type="match status" value="1"/>
</dbReference>
<feature type="domain" description="NAD(P)-binding" evidence="2">
    <location>
        <begin position="171"/>
        <end position="346"/>
    </location>
</feature>
<evidence type="ECO:0000313" key="3">
    <source>
        <dbReference type="EMBL" id="ABQ27347.1"/>
    </source>
</evidence>
<dbReference type="RefSeq" id="WP_011940011.1">
    <property type="nucleotide sequence ID" value="NC_009483.1"/>
</dbReference>
<sequence length="376" mass="41281">MNVLVTGGAGFIGTNLTRKLLTENCHVTILDNFSEQIHGTSKILPPDIAGSVNLIVGDVRDPEVVARALQGQDVLVHLAAETGTGQSMYEVVRYEDVNLKGTAVIFDYLVNNKNHSIHKIVVASSRAVYGEGKYSCTSHGVVYPSKRKTSDLKAGLYDPLCPVCNATCSMLPTDEEARFSPSSFYGITKQIQEQMTLLFAESMGLSAYALRYQNVYGPGQSLKNPYTGILAIFSNLARAGQPIYIFEDGQESRDFVYIDDVVEATWRSISHTTPNTIAALNVGSGEKTTVLEVVEKIVSYFGSSSKINVNGAFRDGDIRHNLADITRIREKLGYEPRTLFAEGINKFLAWAETQQLESDKYEASLNEMKSKGLLHG</sequence>
<dbReference type="AlphaFoldDB" id="A5G6C9"/>
<dbReference type="STRING" id="351605.Gura_3186"/>
<dbReference type="InterPro" id="IPR036291">
    <property type="entry name" value="NAD(P)-bd_dom_sf"/>
</dbReference>
<name>A5G6C9_GEOUR</name>